<proteinExistence type="predicted"/>
<name>A0ACC0AVX9_CATRO</name>
<sequence>MLLQHHHHLSVVNFLPLGDHRCPSSTGKRPIFFPISSFSSSHHHQDPQNPEATTSRSEGNFLRTHNAKSAALLLRHLPSHQEPSSSPPPPAAFLPGEEEEDPNPIPQEDKVKILEMSLVTKRTPQFPGSIYVQSSCDPDVSSSLPPINTLVEPYKGPTGVLETYTADDDEMLLKALKIRRKVTVEILKQAMRKGKFGITYSTNLIDRLPDYIDYVMIQAASMKQLPEFSSSSYNVRARTFIDRSGVVPLIRWLKHNSLSYPQIGKLICMSSGNLSSIRHLAEWLKSIHVKGRFIGVVLMRTGGNILDRSLEELDEIVGYLESKGVRRDWMGYVVSRCPEILSFNMEALKSRAEFYLNMGMDEKDFGTMLFDCPKVLGYLSMEEMNQKVAFIKEFGLSTEEVGRLLAFKPQLMACSIEQRWKPLVKYFYYLGISKDGMRRILTIKPMVFCIELESIIAPKVKFFREIGVKEDAIGNMIAKFPPLLTYSLYKKIRPVVIFLLTKAGVSQKDIGKVIALGPELLGCSIANKLEHNVKYFLSLGISLRQLGEMIADFPMLLRYNIDVLRPKYRYLRRTMIRPLKDLIEFPRFFSYSLDERIVPRHKILVQNRINFKLRYMLTDKDEEFNERVRAAVERRRRFESGIAHGSMGSTEMASDAAFSTLAQGGGG</sequence>
<accession>A0ACC0AVX9</accession>
<evidence type="ECO:0000313" key="2">
    <source>
        <dbReference type="Proteomes" id="UP001060085"/>
    </source>
</evidence>
<keyword evidence="2" id="KW-1185">Reference proteome</keyword>
<evidence type="ECO:0000313" key="1">
    <source>
        <dbReference type="EMBL" id="KAI5664916.1"/>
    </source>
</evidence>
<dbReference type="Proteomes" id="UP001060085">
    <property type="component" value="Linkage Group LG05"/>
</dbReference>
<comment type="caution">
    <text evidence="1">The sequence shown here is derived from an EMBL/GenBank/DDBJ whole genome shotgun (WGS) entry which is preliminary data.</text>
</comment>
<organism evidence="1 2">
    <name type="scientific">Catharanthus roseus</name>
    <name type="common">Madagascar periwinkle</name>
    <name type="synonym">Vinca rosea</name>
    <dbReference type="NCBI Taxonomy" id="4058"/>
    <lineage>
        <taxon>Eukaryota</taxon>
        <taxon>Viridiplantae</taxon>
        <taxon>Streptophyta</taxon>
        <taxon>Embryophyta</taxon>
        <taxon>Tracheophyta</taxon>
        <taxon>Spermatophyta</taxon>
        <taxon>Magnoliopsida</taxon>
        <taxon>eudicotyledons</taxon>
        <taxon>Gunneridae</taxon>
        <taxon>Pentapetalae</taxon>
        <taxon>asterids</taxon>
        <taxon>lamiids</taxon>
        <taxon>Gentianales</taxon>
        <taxon>Apocynaceae</taxon>
        <taxon>Rauvolfioideae</taxon>
        <taxon>Vinceae</taxon>
        <taxon>Catharanthinae</taxon>
        <taxon>Catharanthus</taxon>
    </lineage>
</organism>
<protein>
    <submittedName>
        <fullName evidence="1">Uncharacterized protein</fullName>
    </submittedName>
</protein>
<dbReference type="EMBL" id="CM044705">
    <property type="protein sequence ID" value="KAI5664916.1"/>
    <property type="molecule type" value="Genomic_DNA"/>
</dbReference>
<gene>
    <name evidence="1" type="ORF">M9H77_24239</name>
</gene>
<reference evidence="2" key="1">
    <citation type="journal article" date="2023" name="Nat. Plants">
        <title>Single-cell RNA sequencing provides a high-resolution roadmap for understanding the multicellular compartmentation of specialized metabolism.</title>
        <authorList>
            <person name="Sun S."/>
            <person name="Shen X."/>
            <person name="Li Y."/>
            <person name="Li Y."/>
            <person name="Wang S."/>
            <person name="Li R."/>
            <person name="Zhang H."/>
            <person name="Shen G."/>
            <person name="Guo B."/>
            <person name="Wei J."/>
            <person name="Xu J."/>
            <person name="St-Pierre B."/>
            <person name="Chen S."/>
            <person name="Sun C."/>
        </authorList>
    </citation>
    <scope>NUCLEOTIDE SEQUENCE [LARGE SCALE GENOMIC DNA]</scope>
</reference>